<dbReference type="GO" id="GO:0005634">
    <property type="term" value="C:nucleus"/>
    <property type="evidence" value="ECO:0007669"/>
    <property type="project" value="UniProtKB-SubCell"/>
</dbReference>
<reference evidence="13" key="1">
    <citation type="submission" date="2021-03" db="EMBL/GenBank/DDBJ databases">
        <authorList>
            <person name="Li Z."/>
            <person name="Yang C."/>
        </authorList>
    </citation>
    <scope>NUCLEOTIDE SEQUENCE</scope>
    <source>
        <strain evidence="13">Dzin_1.0</strain>
        <tissue evidence="13">Leaf</tissue>
    </source>
</reference>
<dbReference type="AlphaFoldDB" id="A0A9D5HKI9"/>
<comment type="subcellular location">
    <subcellularLocation>
        <location evidence="1">Nucleus</location>
    </subcellularLocation>
</comment>
<evidence type="ECO:0000313" key="14">
    <source>
        <dbReference type="Proteomes" id="UP001085076"/>
    </source>
</evidence>
<feature type="region of interest" description="Disordered" evidence="10">
    <location>
        <begin position="167"/>
        <end position="215"/>
    </location>
</feature>
<protein>
    <recommendedName>
        <fullName evidence="15">Two-component response regulator</fullName>
    </recommendedName>
</protein>
<dbReference type="GO" id="GO:0009736">
    <property type="term" value="P:cytokinin-activated signaling pathway"/>
    <property type="evidence" value="ECO:0007669"/>
    <property type="project" value="InterPro"/>
</dbReference>
<keyword evidence="6" id="KW-0010">Activator</keyword>
<dbReference type="OrthoDB" id="60033at2759"/>
<accession>A0A9D5HKI9</accession>
<dbReference type="GO" id="GO:0000160">
    <property type="term" value="P:phosphorelay signal transduction system"/>
    <property type="evidence" value="ECO:0007669"/>
    <property type="project" value="UniProtKB-KW"/>
</dbReference>
<evidence type="ECO:0000256" key="10">
    <source>
        <dbReference type="SAM" id="MobiDB-lite"/>
    </source>
</evidence>
<feature type="modified residue" description="4-aspartylphosphate" evidence="9">
    <location>
        <position position="97"/>
    </location>
</feature>
<evidence type="ECO:0000259" key="11">
    <source>
        <dbReference type="PROSITE" id="PS50110"/>
    </source>
</evidence>
<evidence type="ECO:0000313" key="13">
    <source>
        <dbReference type="EMBL" id="KAJ0979894.1"/>
    </source>
</evidence>
<evidence type="ECO:0000256" key="8">
    <source>
        <dbReference type="ARBA" id="ARBA00023242"/>
    </source>
</evidence>
<feature type="domain" description="Response regulatory" evidence="11">
    <location>
        <begin position="46"/>
        <end position="161"/>
    </location>
</feature>
<dbReference type="InterPro" id="IPR001005">
    <property type="entry name" value="SANT/Myb"/>
</dbReference>
<dbReference type="NCBIfam" id="TIGR01557">
    <property type="entry name" value="myb_SHAQKYF"/>
    <property type="match status" value="1"/>
</dbReference>
<dbReference type="SMART" id="SM00448">
    <property type="entry name" value="REC"/>
    <property type="match status" value="1"/>
</dbReference>
<dbReference type="PANTHER" id="PTHR43874">
    <property type="entry name" value="TWO-COMPONENT RESPONSE REGULATOR"/>
    <property type="match status" value="1"/>
</dbReference>
<proteinExistence type="predicted"/>
<evidence type="ECO:0000256" key="7">
    <source>
        <dbReference type="ARBA" id="ARBA00023163"/>
    </source>
</evidence>
<evidence type="ECO:0000256" key="1">
    <source>
        <dbReference type="ARBA" id="ARBA00004123"/>
    </source>
</evidence>
<keyword evidence="2 9" id="KW-0597">Phosphoprotein</keyword>
<dbReference type="Pfam" id="PF00249">
    <property type="entry name" value="Myb_DNA-binding"/>
    <property type="match status" value="1"/>
</dbReference>
<sequence length="752" mass="82648">MHAVVPFMMDIIGTEATGSSPPPSATTDGSNTCSSAAAPQFPAGLRVLVVDDDPLCLKIVEKMLRHCQYDVTTCSRAAVALSLLRERKGAFDLVLSDVYMPDMDGFKLLELIGLEMDLPVIMMSADDSKDVVLKGVTHGAVDYMTKPVRMEGVKNIWQHVARKKMSEVGSEQTASVEENDGQKKVSEDGDNASSGNVKRKKDEEDENEGREDSSTIKKQRVVWSVDLHQKFVSAVNQLGLERAVPKKILEIMKVPGITRENVASHLQKYRLYLKRLSGQQNQGRLDTPFQGTSDAAYGSIGAVSGFVLPKKNHMNLHVGTRQVTSTGIGMPVDHMGYFDSNQQISNAARMIPGQQWTGHGQMNLITGTSVNTESQQSQVLQTYGNMSQQSCNSAASLMNPSSSVCASMSFSRGSISSINGQSRNSIVMQMPQQGQHFPISRQQNHLSIDVPRQAQVSSQLLNRVAGEHDPRLLSNMSQQVLCNDIGRSFLNREVRLTETLSTTSYGLVPQVLYSGLQNNYTNDTVGNSYPLVSSMGTPNLTSTIMFQECVPSTGLLDPMKPDLGGVKDFTQTQSDHLFDDHRIKNEDWNFPNISHSYELAQHPNFRQNNTNFSSSISAPSDRIAAMKDGNTCSFNKEFYKIRSQQGKAERLTCRNNNVPFDNSAGLPSDGIADLICQGGLFSDNFLQGDYINEIDLLEPKELAGELEPDFDLVIQLATIEEKKCLTEESAGSNNGFMCVVCSCFFFIVFGDG</sequence>
<keyword evidence="5" id="KW-0238">DNA-binding</keyword>
<organism evidence="13 14">
    <name type="scientific">Dioscorea zingiberensis</name>
    <dbReference type="NCBI Taxonomy" id="325984"/>
    <lineage>
        <taxon>Eukaryota</taxon>
        <taxon>Viridiplantae</taxon>
        <taxon>Streptophyta</taxon>
        <taxon>Embryophyta</taxon>
        <taxon>Tracheophyta</taxon>
        <taxon>Spermatophyta</taxon>
        <taxon>Magnoliopsida</taxon>
        <taxon>Liliopsida</taxon>
        <taxon>Dioscoreales</taxon>
        <taxon>Dioscoreaceae</taxon>
        <taxon>Dioscorea</taxon>
    </lineage>
</organism>
<evidence type="ECO:0000256" key="2">
    <source>
        <dbReference type="ARBA" id="ARBA00022553"/>
    </source>
</evidence>
<dbReference type="InterPro" id="IPR001789">
    <property type="entry name" value="Sig_transdc_resp-reg_receiver"/>
</dbReference>
<feature type="domain" description="HTH myb-type" evidence="12">
    <location>
        <begin position="215"/>
        <end position="274"/>
    </location>
</feature>
<gene>
    <name evidence="13" type="ORF">J5N97_015368</name>
</gene>
<reference evidence="13" key="2">
    <citation type="journal article" date="2022" name="Hortic Res">
        <title>The genome of Dioscorea zingiberensis sheds light on the biosynthesis, origin and evolution of the medicinally important diosgenin saponins.</title>
        <authorList>
            <person name="Li Y."/>
            <person name="Tan C."/>
            <person name="Li Z."/>
            <person name="Guo J."/>
            <person name="Li S."/>
            <person name="Chen X."/>
            <person name="Wang C."/>
            <person name="Dai X."/>
            <person name="Yang H."/>
            <person name="Song W."/>
            <person name="Hou L."/>
            <person name="Xu J."/>
            <person name="Tong Z."/>
            <person name="Xu A."/>
            <person name="Yuan X."/>
            <person name="Wang W."/>
            <person name="Yang Q."/>
            <person name="Chen L."/>
            <person name="Sun Z."/>
            <person name="Wang K."/>
            <person name="Pan B."/>
            <person name="Chen J."/>
            <person name="Bao Y."/>
            <person name="Liu F."/>
            <person name="Qi X."/>
            <person name="Gang D.R."/>
            <person name="Wen J."/>
            <person name="Li J."/>
        </authorList>
    </citation>
    <scope>NUCLEOTIDE SEQUENCE</scope>
    <source>
        <strain evidence="13">Dzin_1.0</strain>
    </source>
</reference>
<dbReference type="GO" id="GO:0003677">
    <property type="term" value="F:DNA binding"/>
    <property type="evidence" value="ECO:0007669"/>
    <property type="project" value="UniProtKB-KW"/>
</dbReference>
<comment type="caution">
    <text evidence="13">The sequence shown here is derived from an EMBL/GenBank/DDBJ whole genome shotgun (WGS) entry which is preliminary data.</text>
</comment>
<dbReference type="Gene3D" id="3.40.50.2300">
    <property type="match status" value="1"/>
</dbReference>
<keyword evidence="3" id="KW-0902">Two-component regulatory system</keyword>
<dbReference type="InterPro" id="IPR017930">
    <property type="entry name" value="Myb_dom"/>
</dbReference>
<dbReference type="Proteomes" id="UP001085076">
    <property type="component" value="Miscellaneous, Linkage group lg03"/>
</dbReference>
<evidence type="ECO:0000259" key="12">
    <source>
        <dbReference type="PROSITE" id="PS51294"/>
    </source>
</evidence>
<evidence type="ECO:0008006" key="15">
    <source>
        <dbReference type="Google" id="ProtNLM"/>
    </source>
</evidence>
<dbReference type="EMBL" id="JAGGNH010000003">
    <property type="protein sequence ID" value="KAJ0979894.1"/>
    <property type="molecule type" value="Genomic_DNA"/>
</dbReference>
<dbReference type="Pfam" id="PF00072">
    <property type="entry name" value="Response_reg"/>
    <property type="match status" value="1"/>
</dbReference>
<dbReference type="FunFam" id="1.10.10.60:FF:000007">
    <property type="entry name" value="Two-component response regulator"/>
    <property type="match status" value="1"/>
</dbReference>
<evidence type="ECO:0000256" key="3">
    <source>
        <dbReference type="ARBA" id="ARBA00023012"/>
    </source>
</evidence>
<dbReference type="PANTHER" id="PTHR43874:SF67">
    <property type="entry name" value="TWO-COMPONENT RESPONSE REGULATOR ARR2"/>
    <property type="match status" value="1"/>
</dbReference>
<dbReference type="PROSITE" id="PS51294">
    <property type="entry name" value="HTH_MYB"/>
    <property type="match status" value="1"/>
</dbReference>
<evidence type="ECO:0000256" key="6">
    <source>
        <dbReference type="ARBA" id="ARBA00023159"/>
    </source>
</evidence>
<evidence type="ECO:0000256" key="4">
    <source>
        <dbReference type="ARBA" id="ARBA00023015"/>
    </source>
</evidence>
<dbReference type="InterPro" id="IPR009057">
    <property type="entry name" value="Homeodomain-like_sf"/>
</dbReference>
<dbReference type="Gene3D" id="1.10.10.60">
    <property type="entry name" value="Homeodomain-like"/>
    <property type="match status" value="1"/>
</dbReference>
<dbReference type="InterPro" id="IPR006447">
    <property type="entry name" value="Myb_dom_plants"/>
</dbReference>
<name>A0A9D5HKI9_9LILI</name>
<keyword evidence="8" id="KW-0539">Nucleus</keyword>
<evidence type="ECO:0000256" key="5">
    <source>
        <dbReference type="ARBA" id="ARBA00023125"/>
    </source>
</evidence>
<dbReference type="InterPro" id="IPR011006">
    <property type="entry name" value="CheY-like_superfamily"/>
</dbReference>
<keyword evidence="7" id="KW-0804">Transcription</keyword>
<dbReference type="SUPFAM" id="SSF46689">
    <property type="entry name" value="Homeodomain-like"/>
    <property type="match status" value="1"/>
</dbReference>
<evidence type="ECO:0000256" key="9">
    <source>
        <dbReference type="PROSITE-ProRule" id="PRU00169"/>
    </source>
</evidence>
<keyword evidence="14" id="KW-1185">Reference proteome</keyword>
<dbReference type="SUPFAM" id="SSF52172">
    <property type="entry name" value="CheY-like"/>
    <property type="match status" value="1"/>
</dbReference>
<dbReference type="InterPro" id="IPR045279">
    <property type="entry name" value="ARR-like"/>
</dbReference>
<keyword evidence="4" id="KW-0805">Transcription regulation</keyword>
<dbReference type="CDD" id="cd17584">
    <property type="entry name" value="REC_typeB_ARR-like"/>
    <property type="match status" value="1"/>
</dbReference>
<dbReference type="PROSITE" id="PS50110">
    <property type="entry name" value="RESPONSE_REGULATORY"/>
    <property type="match status" value="1"/>
</dbReference>